<evidence type="ECO:0000313" key="2">
    <source>
        <dbReference type="EMBL" id="CAG9581904.1"/>
    </source>
</evidence>
<dbReference type="EMBL" id="CAKASE010000080">
    <property type="protein sequence ID" value="CAG9581904.1"/>
    <property type="molecule type" value="Genomic_DNA"/>
</dbReference>
<dbReference type="AlphaFoldDB" id="A0A8J2RAF5"/>
<feature type="region of interest" description="Disordered" evidence="1">
    <location>
        <begin position="60"/>
        <end position="79"/>
    </location>
</feature>
<evidence type="ECO:0000313" key="3">
    <source>
        <dbReference type="Proteomes" id="UP000789524"/>
    </source>
</evidence>
<accession>A0A8J2RAF5</accession>
<organism evidence="2 3">
    <name type="scientific">Danaus chrysippus</name>
    <name type="common">African queen</name>
    <dbReference type="NCBI Taxonomy" id="151541"/>
    <lineage>
        <taxon>Eukaryota</taxon>
        <taxon>Metazoa</taxon>
        <taxon>Ecdysozoa</taxon>
        <taxon>Arthropoda</taxon>
        <taxon>Hexapoda</taxon>
        <taxon>Insecta</taxon>
        <taxon>Pterygota</taxon>
        <taxon>Neoptera</taxon>
        <taxon>Endopterygota</taxon>
        <taxon>Lepidoptera</taxon>
        <taxon>Glossata</taxon>
        <taxon>Ditrysia</taxon>
        <taxon>Papilionoidea</taxon>
        <taxon>Nymphalidae</taxon>
        <taxon>Danainae</taxon>
        <taxon>Danaini</taxon>
        <taxon>Danaina</taxon>
        <taxon>Danaus</taxon>
        <taxon>Anosia</taxon>
    </lineage>
</organism>
<keyword evidence="3" id="KW-1185">Reference proteome</keyword>
<feature type="compositionally biased region" description="Basic and acidic residues" evidence="1">
    <location>
        <begin position="1"/>
        <end position="16"/>
    </location>
</feature>
<comment type="caution">
    <text evidence="2">The sequence shown here is derived from an EMBL/GenBank/DDBJ whole genome shotgun (WGS) entry which is preliminary data.</text>
</comment>
<reference evidence="2" key="1">
    <citation type="submission" date="2021-09" db="EMBL/GenBank/DDBJ databases">
        <authorList>
            <person name="Martin H S."/>
        </authorList>
    </citation>
    <scope>NUCLEOTIDE SEQUENCE</scope>
</reference>
<name>A0A8J2RAF5_9NEOP</name>
<feature type="region of interest" description="Disordered" evidence="1">
    <location>
        <begin position="1"/>
        <end position="30"/>
    </location>
</feature>
<protein>
    <submittedName>
        <fullName evidence="2">(African queen) hypothetical protein</fullName>
    </submittedName>
</protein>
<sequence length="131" mass="14688">MRPDTTCGRPERRSARDWAPIPRHPPHAPLQLRSLQVREMRPEASALPLENPLRIRPLCGQAGNVEHPSEQRVMASGPPSRSHAALALHIPFAFYNIQQCPRLGPLPNTLIFIITIHLHSPGSTSYIYLNL</sequence>
<dbReference type="Proteomes" id="UP000789524">
    <property type="component" value="Unassembled WGS sequence"/>
</dbReference>
<proteinExistence type="predicted"/>
<gene>
    <name evidence="2" type="ORF">DCHRY22_LOCUS14329</name>
</gene>
<evidence type="ECO:0000256" key="1">
    <source>
        <dbReference type="SAM" id="MobiDB-lite"/>
    </source>
</evidence>